<evidence type="ECO:0000256" key="1">
    <source>
        <dbReference type="SAM" id="MobiDB-lite"/>
    </source>
</evidence>
<dbReference type="Proteomes" id="UP000652761">
    <property type="component" value="Unassembled WGS sequence"/>
</dbReference>
<accession>A0A843VNP5</accession>
<keyword evidence="3" id="KW-1185">Reference proteome</keyword>
<comment type="caution">
    <text evidence="2">The sequence shown here is derived from an EMBL/GenBank/DDBJ whole genome shotgun (WGS) entry which is preliminary data.</text>
</comment>
<gene>
    <name evidence="2" type="ORF">Taro_030932</name>
</gene>
<feature type="region of interest" description="Disordered" evidence="1">
    <location>
        <begin position="73"/>
        <end position="92"/>
    </location>
</feature>
<name>A0A843VNP5_COLES</name>
<dbReference type="AlphaFoldDB" id="A0A843VNP5"/>
<proteinExistence type="predicted"/>
<dbReference type="EMBL" id="NMUH01002159">
    <property type="protein sequence ID" value="MQL98228.1"/>
    <property type="molecule type" value="Genomic_DNA"/>
</dbReference>
<evidence type="ECO:0000313" key="3">
    <source>
        <dbReference type="Proteomes" id="UP000652761"/>
    </source>
</evidence>
<reference evidence="2" key="1">
    <citation type="submission" date="2017-07" db="EMBL/GenBank/DDBJ databases">
        <title>Taro Niue Genome Assembly and Annotation.</title>
        <authorList>
            <person name="Atibalentja N."/>
            <person name="Keating K."/>
            <person name="Fields C.J."/>
        </authorList>
    </citation>
    <scope>NUCLEOTIDE SEQUENCE</scope>
    <source>
        <strain evidence="2">Niue_2</strain>
        <tissue evidence="2">Leaf</tissue>
    </source>
</reference>
<organism evidence="2 3">
    <name type="scientific">Colocasia esculenta</name>
    <name type="common">Wild taro</name>
    <name type="synonym">Arum esculentum</name>
    <dbReference type="NCBI Taxonomy" id="4460"/>
    <lineage>
        <taxon>Eukaryota</taxon>
        <taxon>Viridiplantae</taxon>
        <taxon>Streptophyta</taxon>
        <taxon>Embryophyta</taxon>
        <taxon>Tracheophyta</taxon>
        <taxon>Spermatophyta</taxon>
        <taxon>Magnoliopsida</taxon>
        <taxon>Liliopsida</taxon>
        <taxon>Araceae</taxon>
        <taxon>Aroideae</taxon>
        <taxon>Colocasieae</taxon>
        <taxon>Colocasia</taxon>
    </lineage>
</organism>
<protein>
    <submittedName>
        <fullName evidence="2">Uncharacterized protein</fullName>
    </submittedName>
</protein>
<feature type="non-terminal residue" evidence="2">
    <location>
        <position position="1"/>
    </location>
</feature>
<sequence>LPPLWLSCLLPEQPQKPSCSFFLSRRAADAIGGRRRRHCFACHRHRRKPPPPPHLPVRAACVYAASLAQPPPAPALPVLPREPTSEEEEGRRRSCASSLLAGHYVLEFCYRYLLRAWHDLAKARHSASAVDGTDDVNTSSTGPRVSLYTCVSRLPVGDIRDVSITTIFRFINLDGDSDSLLSSARDALGFVPVGATRKLSFDHSSLDFRPFPDYSPSGQPVATGLTFRAGRSRWGHVRVTTGSTDRAARSQRPALSRSVRDGTLYRDAPVNAAYRAVAFTRVKNLKNSGKT</sequence>
<evidence type="ECO:0000313" key="2">
    <source>
        <dbReference type="EMBL" id="MQL98228.1"/>
    </source>
</evidence>